<gene>
    <name evidence="6" type="primary">LOC115583282</name>
</gene>
<dbReference type="Pfam" id="PF07679">
    <property type="entry name" value="I-set"/>
    <property type="match status" value="1"/>
</dbReference>
<sequence length="220" mass="24518">MELLPLVCLCLLSCSGDARVRVVVEQDSDAVLPCSPNPKVDLTGQVFDWKKDGQKEVFFYDSGIHSNKGHTGQDKQFWERVEHFQDQLKNGDASIKINNTKMADNGIYSCIFPRLQSQTFDIELVVGAAPEPYIKILAETKHWRLLQCEAHGDPLPTVEWKDSDNNTLPAEKPHISERGGRSYVTVKITVTKTDNYSCVATQETLSHQVAANTSVLLAGE</sequence>
<dbReference type="PANTHER" id="PTHR24100:SF151">
    <property type="entry name" value="ICOS LIGAND"/>
    <property type="match status" value="1"/>
</dbReference>
<evidence type="ECO:0000313" key="6">
    <source>
        <dbReference type="Ensembl" id="ENSSAUP00010013171.1"/>
    </source>
</evidence>
<evidence type="ECO:0000256" key="3">
    <source>
        <dbReference type="ARBA" id="ARBA00023319"/>
    </source>
</evidence>
<reference evidence="6" key="2">
    <citation type="submission" date="2025-05" db="UniProtKB">
        <authorList>
            <consortium name="Ensembl"/>
        </authorList>
    </citation>
    <scope>IDENTIFICATION</scope>
</reference>
<dbReference type="Proteomes" id="UP000472265">
    <property type="component" value="Chromosome 6"/>
</dbReference>
<dbReference type="Ensembl" id="ENSSAUT00010013996.1">
    <property type="protein sequence ID" value="ENSSAUP00010013171.1"/>
    <property type="gene ID" value="ENSSAUG00010006262.1"/>
</dbReference>
<dbReference type="GO" id="GO:0050852">
    <property type="term" value="P:T cell receptor signaling pathway"/>
    <property type="evidence" value="ECO:0007669"/>
    <property type="project" value="TreeGrafter"/>
</dbReference>
<evidence type="ECO:0000256" key="1">
    <source>
        <dbReference type="ARBA" id="ARBA00004370"/>
    </source>
</evidence>
<evidence type="ECO:0000256" key="4">
    <source>
        <dbReference type="SAM" id="SignalP"/>
    </source>
</evidence>
<dbReference type="GO" id="GO:0005102">
    <property type="term" value="F:signaling receptor binding"/>
    <property type="evidence" value="ECO:0007669"/>
    <property type="project" value="TreeGrafter"/>
</dbReference>
<evidence type="ECO:0000313" key="7">
    <source>
        <dbReference type="Proteomes" id="UP000472265"/>
    </source>
</evidence>
<dbReference type="InterPro" id="IPR036179">
    <property type="entry name" value="Ig-like_dom_sf"/>
</dbReference>
<comment type="subcellular location">
    <subcellularLocation>
        <location evidence="1">Membrane</location>
    </subcellularLocation>
</comment>
<dbReference type="AlphaFoldDB" id="A0A671UFH8"/>
<proteinExistence type="predicted"/>
<dbReference type="SUPFAM" id="SSF48726">
    <property type="entry name" value="Immunoglobulin"/>
    <property type="match status" value="2"/>
</dbReference>
<dbReference type="InterPro" id="IPR007110">
    <property type="entry name" value="Ig-like_dom"/>
</dbReference>
<dbReference type="GO" id="GO:0001817">
    <property type="term" value="P:regulation of cytokine production"/>
    <property type="evidence" value="ECO:0007669"/>
    <property type="project" value="TreeGrafter"/>
</dbReference>
<dbReference type="GeneTree" id="ENSGT01030000235070"/>
<dbReference type="InterPro" id="IPR013783">
    <property type="entry name" value="Ig-like_fold"/>
</dbReference>
<dbReference type="Gene3D" id="2.60.40.10">
    <property type="entry name" value="Immunoglobulins"/>
    <property type="match status" value="2"/>
</dbReference>
<keyword evidence="3" id="KW-0393">Immunoglobulin domain</keyword>
<dbReference type="PANTHER" id="PTHR24100">
    <property type="entry name" value="BUTYROPHILIN"/>
    <property type="match status" value="1"/>
</dbReference>
<name>A0A671UFH8_SPAAU</name>
<reference evidence="6" key="1">
    <citation type="submission" date="2021-04" db="EMBL/GenBank/DDBJ databases">
        <authorList>
            <consortium name="Wellcome Sanger Institute Data Sharing"/>
        </authorList>
    </citation>
    <scope>NUCLEOTIDE SEQUENCE [LARGE SCALE GENOMIC DNA]</scope>
</reference>
<protein>
    <submittedName>
        <fullName evidence="6">Butyrophilin-like protein 1</fullName>
    </submittedName>
</protein>
<feature type="chain" id="PRO_5044627172" evidence="4">
    <location>
        <begin position="19"/>
        <end position="220"/>
    </location>
</feature>
<dbReference type="InterPro" id="IPR050504">
    <property type="entry name" value="IgSF_BTN/MOG"/>
</dbReference>
<dbReference type="InterPro" id="IPR013106">
    <property type="entry name" value="Ig_V-set"/>
</dbReference>
<feature type="domain" description="Ig-like" evidence="5">
    <location>
        <begin position="5"/>
        <end position="110"/>
    </location>
</feature>
<feature type="signal peptide" evidence="4">
    <location>
        <begin position="1"/>
        <end position="18"/>
    </location>
</feature>
<keyword evidence="2" id="KW-0472">Membrane</keyword>
<dbReference type="GO" id="GO:0009897">
    <property type="term" value="C:external side of plasma membrane"/>
    <property type="evidence" value="ECO:0007669"/>
    <property type="project" value="TreeGrafter"/>
</dbReference>
<evidence type="ECO:0000256" key="2">
    <source>
        <dbReference type="ARBA" id="ARBA00023136"/>
    </source>
</evidence>
<evidence type="ECO:0000259" key="5">
    <source>
        <dbReference type="PROSITE" id="PS50835"/>
    </source>
</evidence>
<keyword evidence="7" id="KW-1185">Reference proteome</keyword>
<keyword evidence="4" id="KW-0732">Signal</keyword>
<feature type="domain" description="Ig-like" evidence="5">
    <location>
        <begin position="113"/>
        <end position="214"/>
    </location>
</feature>
<dbReference type="PROSITE" id="PS50835">
    <property type="entry name" value="IG_LIKE"/>
    <property type="match status" value="2"/>
</dbReference>
<dbReference type="Ensembl" id="ENSSAUT00010013993.1">
    <property type="protein sequence ID" value="ENSSAUP00010013168.1"/>
    <property type="gene ID" value="ENSSAUG00010006262.1"/>
</dbReference>
<organism evidence="6 7">
    <name type="scientific">Sparus aurata</name>
    <name type="common">Gilthead sea bream</name>
    <dbReference type="NCBI Taxonomy" id="8175"/>
    <lineage>
        <taxon>Eukaryota</taxon>
        <taxon>Metazoa</taxon>
        <taxon>Chordata</taxon>
        <taxon>Craniata</taxon>
        <taxon>Vertebrata</taxon>
        <taxon>Euteleostomi</taxon>
        <taxon>Actinopterygii</taxon>
        <taxon>Neopterygii</taxon>
        <taxon>Teleostei</taxon>
        <taxon>Neoteleostei</taxon>
        <taxon>Acanthomorphata</taxon>
        <taxon>Eupercaria</taxon>
        <taxon>Spariformes</taxon>
        <taxon>Sparidae</taxon>
        <taxon>Sparus</taxon>
    </lineage>
</organism>
<dbReference type="InterPro" id="IPR013098">
    <property type="entry name" value="Ig_I-set"/>
</dbReference>
<accession>A0A671UFH8</accession>
<dbReference type="Pfam" id="PF07686">
    <property type="entry name" value="V-set"/>
    <property type="match status" value="1"/>
</dbReference>